<evidence type="ECO:0000256" key="6">
    <source>
        <dbReference type="ARBA" id="ARBA00022519"/>
    </source>
</evidence>
<dbReference type="Gene3D" id="1.20.1640.10">
    <property type="entry name" value="Multidrug efflux transporter AcrB transmembrane domain"/>
    <property type="match status" value="2"/>
</dbReference>
<dbReference type="Gene3D" id="3.30.70.1430">
    <property type="entry name" value="Multidrug efflux transporter AcrB pore domain"/>
    <property type="match status" value="2"/>
</dbReference>
<comment type="subcellular location">
    <subcellularLocation>
        <location evidence="1">Cell inner membrane</location>
        <topology evidence="1">Multi-pass membrane protein</topology>
    </subcellularLocation>
    <subcellularLocation>
        <location evidence="10">Cell membrane</location>
        <topology evidence="10">Lipid-anchor</topology>
    </subcellularLocation>
</comment>
<name>A0ABV7JRL4_9SPHI</name>
<feature type="transmembrane region" description="Helical" evidence="12">
    <location>
        <begin position="542"/>
        <end position="559"/>
    </location>
</feature>
<dbReference type="InterPro" id="IPR003423">
    <property type="entry name" value="OMP_efflux"/>
</dbReference>
<evidence type="ECO:0000256" key="5">
    <source>
        <dbReference type="ARBA" id="ARBA00022475"/>
    </source>
</evidence>
<dbReference type="InterPro" id="IPR001036">
    <property type="entry name" value="Acrflvin-R"/>
</dbReference>
<keyword evidence="9 10" id="KW-0472">Membrane</keyword>
<dbReference type="PANTHER" id="PTHR32063">
    <property type="match status" value="1"/>
</dbReference>
<keyword evidence="6" id="KW-0997">Cell inner membrane</keyword>
<dbReference type="PRINTS" id="PR00702">
    <property type="entry name" value="ACRIFLAVINRP"/>
</dbReference>
<dbReference type="Gene3D" id="3.30.70.1440">
    <property type="entry name" value="Multidrug efflux transporter AcrB pore domain"/>
    <property type="match status" value="1"/>
</dbReference>
<feature type="transmembrane region" description="Helical" evidence="12">
    <location>
        <begin position="974"/>
        <end position="992"/>
    </location>
</feature>
<evidence type="ECO:0000256" key="2">
    <source>
        <dbReference type="ARBA" id="ARBA00007613"/>
    </source>
</evidence>
<evidence type="ECO:0000256" key="7">
    <source>
        <dbReference type="ARBA" id="ARBA00022692"/>
    </source>
</evidence>
<keyword evidence="8 12" id="KW-1133">Transmembrane helix</keyword>
<feature type="transmembrane region" description="Helical" evidence="12">
    <location>
        <begin position="928"/>
        <end position="953"/>
    </location>
</feature>
<keyword evidence="10" id="KW-0449">Lipoprotein</keyword>
<gene>
    <name evidence="13" type="ORF">ACFOET_19595</name>
</gene>
<comment type="caution">
    <text evidence="13">The sequence shown here is derived from an EMBL/GenBank/DDBJ whole genome shotgun (WGS) entry which is preliminary data.</text>
</comment>
<evidence type="ECO:0000313" key="13">
    <source>
        <dbReference type="EMBL" id="MFC3199832.1"/>
    </source>
</evidence>
<evidence type="ECO:0000256" key="10">
    <source>
        <dbReference type="RuleBase" id="RU362097"/>
    </source>
</evidence>
<keyword evidence="4" id="KW-0813">Transport</keyword>
<dbReference type="EMBL" id="JBHRTA010000061">
    <property type="protein sequence ID" value="MFC3199832.1"/>
    <property type="molecule type" value="Genomic_DNA"/>
</dbReference>
<reference evidence="14" key="1">
    <citation type="journal article" date="2019" name="Int. J. Syst. Evol. Microbiol.">
        <title>The Global Catalogue of Microorganisms (GCM) 10K type strain sequencing project: providing services to taxonomists for standard genome sequencing and annotation.</title>
        <authorList>
            <consortium name="The Broad Institute Genomics Platform"/>
            <consortium name="The Broad Institute Genome Sequencing Center for Infectious Disease"/>
            <person name="Wu L."/>
            <person name="Ma J."/>
        </authorList>
    </citation>
    <scope>NUCLEOTIDE SEQUENCE [LARGE SCALE GENOMIC DNA]</scope>
    <source>
        <strain evidence="14">KCTC 52416</strain>
    </source>
</reference>
<proteinExistence type="inferred from homology"/>
<dbReference type="Gene3D" id="3.30.70.1320">
    <property type="entry name" value="Multidrug efflux transporter AcrB pore domain like"/>
    <property type="match status" value="1"/>
</dbReference>
<feature type="transmembrane region" description="Helical" evidence="12">
    <location>
        <begin position="1012"/>
        <end position="1034"/>
    </location>
</feature>
<feature type="coiled-coil region" evidence="11">
    <location>
        <begin position="1448"/>
        <end position="1513"/>
    </location>
</feature>
<dbReference type="Pfam" id="PF00873">
    <property type="entry name" value="ACR_tran"/>
    <property type="match status" value="1"/>
</dbReference>
<feature type="transmembrane region" description="Helical" evidence="12">
    <location>
        <begin position="338"/>
        <end position="357"/>
    </location>
</feature>
<dbReference type="SUPFAM" id="SSF82714">
    <property type="entry name" value="Multidrug efflux transporter AcrB TolC docking domain, DN and DC subdomains"/>
    <property type="match status" value="2"/>
</dbReference>
<keyword evidence="5" id="KW-1003">Cell membrane</keyword>
<feature type="transmembrane region" description="Helical" evidence="12">
    <location>
        <begin position="364"/>
        <end position="384"/>
    </location>
</feature>
<comment type="similarity">
    <text evidence="3">Belongs to the resistance-nodulation-cell division (RND) (TC 2.A.6) family.</text>
</comment>
<feature type="transmembrane region" description="Helical" evidence="12">
    <location>
        <begin position="436"/>
        <end position="456"/>
    </location>
</feature>
<feature type="transmembrane region" description="Helical" evidence="12">
    <location>
        <begin position="898"/>
        <end position="922"/>
    </location>
</feature>
<dbReference type="NCBIfam" id="TIGR01845">
    <property type="entry name" value="outer_NodT"/>
    <property type="match status" value="1"/>
</dbReference>
<keyword evidence="10" id="KW-0564">Palmitate</keyword>
<keyword evidence="7 10" id="KW-0812">Transmembrane</keyword>
<dbReference type="SUPFAM" id="SSF82866">
    <property type="entry name" value="Multidrug efflux transporter AcrB transmembrane domain"/>
    <property type="match status" value="2"/>
</dbReference>
<protein>
    <submittedName>
        <fullName evidence="13">Efflux RND transporter permease subunit</fullName>
    </submittedName>
</protein>
<dbReference type="InterPro" id="IPR027463">
    <property type="entry name" value="AcrB_DN_DC_subdom"/>
</dbReference>
<dbReference type="Gene3D" id="2.20.200.10">
    <property type="entry name" value="Outer membrane efflux proteins (OEP)"/>
    <property type="match status" value="1"/>
</dbReference>
<feature type="transmembrane region" description="Helical" evidence="12">
    <location>
        <begin position="872"/>
        <end position="891"/>
    </location>
</feature>
<keyword evidence="14" id="KW-1185">Reference proteome</keyword>
<dbReference type="Proteomes" id="UP001595526">
    <property type="component" value="Unassembled WGS sequence"/>
</dbReference>
<sequence length="1530" mass="166397">MLQKFIERPVLSTVISILLIILGAISALTLPISQFPDIAPPTVVVTASYPGANAEAVARSVATPIEEAVNGVENMTYMTSNSSNDGSMTLTVFFKQGTDPDIAAVNVQNRVSKASNKMPQEVIQAGISTQKQQNSFLMFVALTSKDSLYDEAFIQNYLKINVIPQMQRIPGVAEVQPFGGREYAMRIWLKPDRLVAYRLSPQDVMRAIADQNVEASPGRLGQSSPEMFEYVLKYKGKLSQNEDYENIIIQATNDGQVVRLKDVARVSFGSFSYAANSRLNGGATSGIALLQTAGSNANEILIEAKRQIDLLSETLPKGIEPIVMFNAKDFLDESISQVNHTLIEAFILVFLVVFIFLQDFRSTLIPAIAVPVAIIGTFFFMQLFGFSINLLTLFALVLAIGIVVDDAIVVVEAVHSKMERTGLPPRVATQESMKEISGAIVSITLVMVAVFVPVTFMQGPAGVFYTQFAFTLAVAILISAVNALTLSPALCALFLKGTHADGHAGGPRGGLMKRFFTAFNVAFTAITTKYLKSLQLLMRHKWVAVSGLALVTAATALMIQRTPTGFIPTEDQGFVLYAVNTPPGSSLARTERAMKQIEEIVANEPFTLNHYQVDGLNFISNANAAPYGAGFIRTKPKDQRGPIKDYEAIAASLTEKVAAEVKGAEAVFFTFPTVSGFGNVDGFEFMLQDRGNGSLEKLDATAKEFIAALTARDEIAFAFTTFTANNPQYELVVDDEKAKQLGVNVSDLLQTVQIYFGSSFVSDFNRFGKFYRVIAQADIPYRASASSLNEVYVKNADGGMVAANTMVTLNRVYGPETVTRNNLYNAVTINGKPNAGYSTGDAILAIEETAREVLPRSFAYEWTGMTREEKNAGSQLTVIFIMSLVFVFFLLAAQYESYILPLAVVTTIPLGIFGVMLFINLMGIENNIYVQVSMIMLIGLLAKNAILIVEFALQRRRAGMGLIESALEASRLRLRPILMTSFAFIVGMIPLLRATGGSALGNHSIGAGAVGGMLTGVLLGIFIIPILFVIFQYLQERVSAKRQNRPAIQPAALVLAVSALAYSCSAGKETVRMDGAIPDAFRTVATPTAAASAAAPSAAATAADSGSIAQLEWRQFFTDTALQEIVDSVLARNYDMQVALNTITLNEAYLKQARAAWLPTVQADLSANTSRPSENSLNGLSLSNFIGTNHIEDFTAALGVSWEIDIWGKIRQQKQASLAAYLQSMAAVKSLQTRLIAASASAYYTLLMLHEQLDITHRNVALNDSTLRVIQLQYAAGQATILAVQQAEVQLERTKAWVPRLEQALLIQENALSILMASEPQDIKVAAQLHSFAVPEQFDIGIPAAMVSRRPDVKESEYALEMANAQVGIAQASRYPALRITAAGGLNTFQASNWFVMPASLFGTLAGNVMQPVFNSRRLKTQYEAAKIQRENAVIRFRQTVMNAVGEVSDALAQIDKLRAQIEMTQSQKDRLEKAIPNAQLLFTSGMASYLEVITAQRNALQSELELADLKRQQIEAYVLLYRSLGGGVN</sequence>
<evidence type="ECO:0000313" key="14">
    <source>
        <dbReference type="Proteomes" id="UP001595526"/>
    </source>
</evidence>
<evidence type="ECO:0000256" key="11">
    <source>
        <dbReference type="SAM" id="Coils"/>
    </source>
</evidence>
<evidence type="ECO:0000256" key="1">
    <source>
        <dbReference type="ARBA" id="ARBA00004429"/>
    </source>
</evidence>
<evidence type="ECO:0000256" key="12">
    <source>
        <dbReference type="SAM" id="Phobius"/>
    </source>
</evidence>
<evidence type="ECO:0000256" key="8">
    <source>
        <dbReference type="ARBA" id="ARBA00022989"/>
    </source>
</evidence>
<dbReference type="SUPFAM" id="SSF82693">
    <property type="entry name" value="Multidrug efflux transporter AcrB pore domain, PN1, PN2, PC1 and PC2 subdomains"/>
    <property type="match status" value="4"/>
</dbReference>
<keyword evidence="10" id="KW-1134">Transmembrane beta strand</keyword>
<accession>A0ABV7JRL4</accession>
<dbReference type="InterPro" id="IPR004764">
    <property type="entry name" value="MdtF-like"/>
</dbReference>
<organism evidence="13 14">
    <name type="scientific">Parapedobacter deserti</name>
    <dbReference type="NCBI Taxonomy" id="1912957"/>
    <lineage>
        <taxon>Bacteria</taxon>
        <taxon>Pseudomonadati</taxon>
        <taxon>Bacteroidota</taxon>
        <taxon>Sphingobacteriia</taxon>
        <taxon>Sphingobacteriales</taxon>
        <taxon>Sphingobacteriaceae</taxon>
        <taxon>Parapedobacter</taxon>
    </lineage>
</organism>
<dbReference type="Gene3D" id="3.30.2090.10">
    <property type="entry name" value="Multidrug efflux transporter AcrB TolC docking domain, DN and DC subdomains"/>
    <property type="match status" value="2"/>
</dbReference>
<dbReference type="InterPro" id="IPR010131">
    <property type="entry name" value="MdtP/NodT-like"/>
</dbReference>
<dbReference type="RefSeq" id="WP_379025836.1">
    <property type="nucleotide sequence ID" value="NZ_JBHRTA010000061.1"/>
</dbReference>
<dbReference type="Gene3D" id="1.20.1600.10">
    <property type="entry name" value="Outer membrane efflux proteins (OEP)"/>
    <property type="match status" value="1"/>
</dbReference>
<comment type="similarity">
    <text evidence="2 10">Belongs to the outer membrane factor (OMF) (TC 1.B.17) family.</text>
</comment>
<evidence type="ECO:0000256" key="4">
    <source>
        <dbReference type="ARBA" id="ARBA00022448"/>
    </source>
</evidence>
<feature type="transmembrane region" description="Helical" evidence="12">
    <location>
        <begin position="1046"/>
        <end position="1063"/>
    </location>
</feature>
<dbReference type="PANTHER" id="PTHR32063:SF9">
    <property type="entry name" value="SIMILAR TO MULTIDRUG RESISTANCE PROTEIN MEXB"/>
    <property type="match status" value="1"/>
</dbReference>
<feature type="transmembrane region" description="Helical" evidence="12">
    <location>
        <begin position="390"/>
        <end position="415"/>
    </location>
</feature>
<dbReference type="SUPFAM" id="SSF56954">
    <property type="entry name" value="Outer membrane efflux proteins (OEP)"/>
    <property type="match status" value="1"/>
</dbReference>
<evidence type="ECO:0000256" key="3">
    <source>
        <dbReference type="ARBA" id="ARBA00010942"/>
    </source>
</evidence>
<keyword evidence="11" id="KW-0175">Coiled coil</keyword>
<dbReference type="Pfam" id="PF02321">
    <property type="entry name" value="OEP"/>
    <property type="match status" value="2"/>
</dbReference>
<dbReference type="NCBIfam" id="TIGR00915">
    <property type="entry name" value="2A0602"/>
    <property type="match status" value="1"/>
</dbReference>
<evidence type="ECO:0000256" key="9">
    <source>
        <dbReference type="ARBA" id="ARBA00023136"/>
    </source>
</evidence>
<feature type="transmembrane region" description="Helical" evidence="12">
    <location>
        <begin position="468"/>
        <end position="495"/>
    </location>
</feature>